<feature type="domain" description="HTH tetR-type" evidence="5">
    <location>
        <begin position="5"/>
        <end position="65"/>
    </location>
</feature>
<dbReference type="Pfam" id="PF00440">
    <property type="entry name" value="TetR_N"/>
    <property type="match status" value="1"/>
</dbReference>
<gene>
    <name evidence="6" type="ORF">K0U00_21735</name>
</gene>
<feature type="DNA-binding region" description="H-T-H motif" evidence="4">
    <location>
        <begin position="28"/>
        <end position="47"/>
    </location>
</feature>
<comment type="caution">
    <text evidence="6">The sequence shown here is derived from an EMBL/GenBank/DDBJ whole genome shotgun (WGS) entry which is preliminary data.</text>
</comment>
<protein>
    <submittedName>
        <fullName evidence="6">TetR/AcrR family transcriptional regulator</fullName>
    </submittedName>
</protein>
<dbReference type="RefSeq" id="WP_210038035.1">
    <property type="nucleotide sequence ID" value="NZ_JBHLVU010000022.1"/>
</dbReference>
<dbReference type="PANTHER" id="PTHR47506:SF3">
    <property type="entry name" value="HTH-TYPE TRANSCRIPTIONAL REGULATOR LMRA"/>
    <property type="match status" value="1"/>
</dbReference>
<dbReference type="EMBL" id="JAHZIK010000635">
    <property type="protein sequence ID" value="MBW7456662.1"/>
    <property type="molecule type" value="Genomic_DNA"/>
</dbReference>
<dbReference type="InterPro" id="IPR036271">
    <property type="entry name" value="Tet_transcr_reg_TetR-rel_C_sf"/>
</dbReference>
<dbReference type="SUPFAM" id="SSF48498">
    <property type="entry name" value="Tetracyclin repressor-like, C-terminal domain"/>
    <property type="match status" value="1"/>
</dbReference>
<evidence type="ECO:0000256" key="1">
    <source>
        <dbReference type="ARBA" id="ARBA00023015"/>
    </source>
</evidence>
<dbReference type="SUPFAM" id="SSF46689">
    <property type="entry name" value="Homeodomain-like"/>
    <property type="match status" value="1"/>
</dbReference>
<evidence type="ECO:0000259" key="5">
    <source>
        <dbReference type="PROSITE" id="PS50977"/>
    </source>
</evidence>
<evidence type="ECO:0000256" key="3">
    <source>
        <dbReference type="ARBA" id="ARBA00023163"/>
    </source>
</evidence>
<reference evidence="6 7" key="1">
    <citation type="submission" date="2021-07" db="EMBL/GenBank/DDBJ databases">
        <title>Paenibacillus radiodurans sp. nov., isolated from the southeastern edge of Tengger Desert.</title>
        <authorList>
            <person name="Zhang G."/>
        </authorList>
    </citation>
    <scope>NUCLEOTIDE SEQUENCE [LARGE SCALE GENOMIC DNA]</scope>
    <source>
        <strain evidence="6 7">CCM 7311</strain>
    </source>
</reference>
<dbReference type="Pfam" id="PF21993">
    <property type="entry name" value="TetR_C_13_2"/>
    <property type="match status" value="1"/>
</dbReference>
<evidence type="ECO:0000256" key="2">
    <source>
        <dbReference type="ARBA" id="ARBA00023125"/>
    </source>
</evidence>
<organism evidence="6 7">
    <name type="scientific">Paenibacillus sepulcri</name>
    <dbReference type="NCBI Taxonomy" id="359917"/>
    <lineage>
        <taxon>Bacteria</taxon>
        <taxon>Bacillati</taxon>
        <taxon>Bacillota</taxon>
        <taxon>Bacilli</taxon>
        <taxon>Bacillales</taxon>
        <taxon>Paenibacillaceae</taxon>
        <taxon>Paenibacillus</taxon>
    </lineage>
</organism>
<proteinExistence type="predicted"/>
<dbReference type="InterPro" id="IPR009057">
    <property type="entry name" value="Homeodomain-like_sf"/>
</dbReference>
<evidence type="ECO:0000313" key="7">
    <source>
        <dbReference type="Proteomes" id="UP001519887"/>
    </source>
</evidence>
<dbReference type="PANTHER" id="PTHR47506">
    <property type="entry name" value="TRANSCRIPTIONAL REGULATORY PROTEIN"/>
    <property type="match status" value="1"/>
</dbReference>
<dbReference type="Gene3D" id="1.10.357.10">
    <property type="entry name" value="Tetracycline Repressor, domain 2"/>
    <property type="match status" value="1"/>
</dbReference>
<sequence length="197" mass="21800">MTSKQNSREGILETASKLFFTQGYHATGLNQIIKESECPKGSLYYYFPAGKEELALQCIASVKEFVVQKWRNYFAANEGPAEAIQAFVLEIADEAEATNFEEFMPFSFWVSVETSSISDKLRAACQDALTQWQSVIAEHLAQSGIERGSAAETATVIVSLVEGALILAQTNKDKTPLLTASRYIPFIVHKCAQRTSE</sequence>
<keyword evidence="7" id="KW-1185">Reference proteome</keyword>
<evidence type="ECO:0000313" key="6">
    <source>
        <dbReference type="EMBL" id="MBW7456662.1"/>
    </source>
</evidence>
<dbReference type="Proteomes" id="UP001519887">
    <property type="component" value="Unassembled WGS sequence"/>
</dbReference>
<accession>A0ABS7C6Z8</accession>
<keyword evidence="3" id="KW-0804">Transcription</keyword>
<dbReference type="InterPro" id="IPR001647">
    <property type="entry name" value="HTH_TetR"/>
</dbReference>
<evidence type="ECO:0000256" key="4">
    <source>
        <dbReference type="PROSITE-ProRule" id="PRU00335"/>
    </source>
</evidence>
<name>A0ABS7C6Z8_9BACL</name>
<keyword evidence="1" id="KW-0805">Transcription regulation</keyword>
<keyword evidence="2 4" id="KW-0238">DNA-binding</keyword>
<dbReference type="PROSITE" id="PS50977">
    <property type="entry name" value="HTH_TETR_2"/>
    <property type="match status" value="1"/>
</dbReference>
<dbReference type="InterPro" id="IPR054156">
    <property type="entry name" value="YxaF_TetR_C"/>
</dbReference>